<dbReference type="InterPro" id="IPR023404">
    <property type="entry name" value="rSAM_horseshoe"/>
</dbReference>
<dbReference type="Gene3D" id="3.80.30.20">
    <property type="entry name" value="tm_1862 like domain"/>
    <property type="match status" value="1"/>
</dbReference>
<dbReference type="SMART" id="SM00729">
    <property type="entry name" value="Elp3"/>
    <property type="match status" value="1"/>
</dbReference>
<dbReference type="NCBIfam" id="NF006385">
    <property type="entry name" value="PRK08629.1"/>
    <property type="match status" value="1"/>
</dbReference>
<sequence length="442" mass="50330">MLSERFLTTVVRTMTKDQLALNPVPNITLPDPVPGHVYTLYAHVPFCERLCPYCSFNRYPFRAEVARPYFKAMRREMRMLAERGYDFESMYVGGGTPTVMIDELCETIDLARELFSVREVNSETNPNHLTPFYLDKLKGRVQRLSVGVQSFDDGLLRQMDRYDKYGSGDEIFGRIGEAAGYFESLNVDMIFDFPSQTEDILLRDLERIATCGCQQTTFSPLYQSNATMKKMAATLGPMSYDREHRFYQIVDGVLAGGERPLFERRTLWTFNRLDDHARPQENLEVDEYAVAYEECVGVGSGSITHLGGDLYVNSFGLGEYRTAIAEGRLPLLGKTALSRHDLMRYRFLLQLYGLRFDKRQFKEDFGCSVDAGLPVEMAFLRLNGAFATDDDAELTLTPRGRYLTVVMYRQFLAGLNNLREQARANLAGPERELLFGDGRPAA</sequence>
<reference evidence="3 4" key="1">
    <citation type="submission" date="2024-01" db="EMBL/GenBank/DDBJ databases">
        <title>novel species in genus Adlercreutzia.</title>
        <authorList>
            <person name="Liu X."/>
        </authorList>
    </citation>
    <scope>NUCLEOTIDE SEQUENCE [LARGE SCALE GENOMIC DNA]</scope>
    <source>
        <strain evidence="3 4">R7</strain>
    </source>
</reference>
<name>A0ABU6IHJ4_9ACTN</name>
<protein>
    <recommendedName>
        <fullName evidence="1">Heme chaperone HemW</fullName>
    </recommendedName>
</protein>
<gene>
    <name evidence="3" type="ORF">VIN30_05415</name>
</gene>
<dbReference type="PROSITE" id="PS51918">
    <property type="entry name" value="RADICAL_SAM"/>
    <property type="match status" value="1"/>
</dbReference>
<dbReference type="SUPFAM" id="SSF102114">
    <property type="entry name" value="Radical SAM enzymes"/>
    <property type="match status" value="1"/>
</dbReference>
<accession>A0ABU6IHJ4</accession>
<keyword evidence="4" id="KW-1185">Reference proteome</keyword>
<dbReference type="InterPro" id="IPR006638">
    <property type="entry name" value="Elp3/MiaA/NifB-like_rSAM"/>
</dbReference>
<dbReference type="RefSeq" id="WP_338209923.1">
    <property type="nucleotide sequence ID" value="NZ_JAYMFF010000009.1"/>
</dbReference>
<dbReference type="CDD" id="cd01335">
    <property type="entry name" value="Radical_SAM"/>
    <property type="match status" value="1"/>
</dbReference>
<dbReference type="PANTHER" id="PTHR13932:SF5">
    <property type="entry name" value="RADICAL S-ADENOSYL METHIONINE DOMAIN-CONTAINING PROTEIN 1, MITOCHONDRIAL"/>
    <property type="match status" value="1"/>
</dbReference>
<evidence type="ECO:0000313" key="3">
    <source>
        <dbReference type="EMBL" id="MEC4175880.1"/>
    </source>
</evidence>
<organism evidence="3 4">
    <name type="scientific">Adlercreutzia wanghongyangiae</name>
    <dbReference type="NCBI Taxonomy" id="3111451"/>
    <lineage>
        <taxon>Bacteria</taxon>
        <taxon>Bacillati</taxon>
        <taxon>Actinomycetota</taxon>
        <taxon>Coriobacteriia</taxon>
        <taxon>Eggerthellales</taxon>
        <taxon>Eggerthellaceae</taxon>
        <taxon>Adlercreutzia</taxon>
    </lineage>
</organism>
<dbReference type="PANTHER" id="PTHR13932">
    <property type="entry name" value="COPROPORPHYRINIGEN III OXIDASE"/>
    <property type="match status" value="1"/>
</dbReference>
<dbReference type="Proteomes" id="UP001349994">
    <property type="component" value="Unassembled WGS sequence"/>
</dbReference>
<dbReference type="InterPro" id="IPR007197">
    <property type="entry name" value="rSAM"/>
</dbReference>
<evidence type="ECO:0000259" key="2">
    <source>
        <dbReference type="PROSITE" id="PS51918"/>
    </source>
</evidence>
<dbReference type="EMBL" id="JAYMFF010000009">
    <property type="protein sequence ID" value="MEC4175880.1"/>
    <property type="molecule type" value="Genomic_DNA"/>
</dbReference>
<comment type="caution">
    <text evidence="3">The sequence shown here is derived from an EMBL/GenBank/DDBJ whole genome shotgun (WGS) entry which is preliminary data.</text>
</comment>
<dbReference type="SFLD" id="SFLDS00029">
    <property type="entry name" value="Radical_SAM"/>
    <property type="match status" value="1"/>
</dbReference>
<evidence type="ECO:0000256" key="1">
    <source>
        <dbReference type="ARBA" id="ARBA00017228"/>
    </source>
</evidence>
<dbReference type="InterPro" id="IPR034505">
    <property type="entry name" value="Coproporphyrinogen-III_oxidase"/>
</dbReference>
<proteinExistence type="predicted"/>
<evidence type="ECO:0000313" key="4">
    <source>
        <dbReference type="Proteomes" id="UP001349994"/>
    </source>
</evidence>
<dbReference type="InterPro" id="IPR058240">
    <property type="entry name" value="rSAM_sf"/>
</dbReference>
<feature type="domain" description="Radical SAM core" evidence="2">
    <location>
        <begin position="32"/>
        <end position="261"/>
    </location>
</feature>
<dbReference type="Pfam" id="PF04055">
    <property type="entry name" value="Radical_SAM"/>
    <property type="match status" value="1"/>
</dbReference>
<dbReference type="SFLD" id="SFLDG01065">
    <property type="entry name" value="anaerobic_coproporphyrinogen-I"/>
    <property type="match status" value="1"/>
</dbReference>